<protein>
    <submittedName>
        <fullName evidence="6">LysR substrate-binding domain-containing protein</fullName>
    </submittedName>
</protein>
<evidence type="ECO:0000256" key="2">
    <source>
        <dbReference type="ARBA" id="ARBA00023015"/>
    </source>
</evidence>
<dbReference type="Gene3D" id="1.10.10.10">
    <property type="entry name" value="Winged helix-like DNA-binding domain superfamily/Winged helix DNA-binding domain"/>
    <property type="match status" value="1"/>
</dbReference>
<keyword evidence="7" id="KW-1185">Reference proteome</keyword>
<reference evidence="6 7" key="1">
    <citation type="journal article" date="2013" name="Antonie Van Leeuwenhoek">
        <title>Echinimonas agarilytica gen. nov., sp. nov., a new gammaproteobacterium isolated from the sea urchin Strongylocentrotus intermedius.</title>
        <authorList>
            <person name="Nedashkovskaya O.I."/>
            <person name="Stenkova A.M."/>
            <person name="Zhukova N.V."/>
            <person name="Van Trappen S."/>
            <person name="Lee J.S."/>
            <person name="Kim S.B."/>
        </authorList>
    </citation>
    <scope>NUCLEOTIDE SEQUENCE [LARGE SCALE GENOMIC DNA]</scope>
    <source>
        <strain evidence="6 7">KMM 6351</strain>
    </source>
</reference>
<dbReference type="FunFam" id="1.10.10.10:FF:000001">
    <property type="entry name" value="LysR family transcriptional regulator"/>
    <property type="match status" value="1"/>
</dbReference>
<keyword evidence="3" id="KW-0238">DNA-binding</keyword>
<evidence type="ECO:0000256" key="3">
    <source>
        <dbReference type="ARBA" id="ARBA00023125"/>
    </source>
</evidence>
<proteinExistence type="inferred from homology"/>
<dbReference type="InterPro" id="IPR036388">
    <property type="entry name" value="WH-like_DNA-bd_sf"/>
</dbReference>
<dbReference type="GO" id="GO:0043565">
    <property type="term" value="F:sequence-specific DNA binding"/>
    <property type="evidence" value="ECO:0007669"/>
    <property type="project" value="TreeGrafter"/>
</dbReference>
<dbReference type="Gene3D" id="3.40.190.290">
    <property type="match status" value="1"/>
</dbReference>
<evidence type="ECO:0000313" key="6">
    <source>
        <dbReference type="EMBL" id="MCM2679509.1"/>
    </source>
</evidence>
<dbReference type="GO" id="GO:0006351">
    <property type="term" value="P:DNA-templated transcription"/>
    <property type="evidence" value="ECO:0007669"/>
    <property type="project" value="TreeGrafter"/>
</dbReference>
<gene>
    <name evidence="6" type="ORF">NAF29_07470</name>
</gene>
<dbReference type="CDD" id="cd08422">
    <property type="entry name" value="PBP2_CrgA_like"/>
    <property type="match status" value="1"/>
</dbReference>
<dbReference type="Proteomes" id="UP001165393">
    <property type="component" value="Unassembled WGS sequence"/>
</dbReference>
<dbReference type="AlphaFoldDB" id="A0AA42B753"/>
<dbReference type="PRINTS" id="PR00039">
    <property type="entry name" value="HTHLYSR"/>
</dbReference>
<feature type="domain" description="HTH lysR-type" evidence="5">
    <location>
        <begin position="4"/>
        <end position="61"/>
    </location>
</feature>
<dbReference type="Pfam" id="PF00126">
    <property type="entry name" value="HTH_1"/>
    <property type="match status" value="1"/>
</dbReference>
<name>A0AA42B753_9GAMM</name>
<dbReference type="PANTHER" id="PTHR30537">
    <property type="entry name" value="HTH-TYPE TRANSCRIPTIONAL REGULATOR"/>
    <property type="match status" value="1"/>
</dbReference>
<dbReference type="InterPro" id="IPR000847">
    <property type="entry name" value="LysR_HTH_N"/>
</dbReference>
<evidence type="ECO:0000256" key="1">
    <source>
        <dbReference type="ARBA" id="ARBA00009437"/>
    </source>
</evidence>
<dbReference type="InterPro" id="IPR036390">
    <property type="entry name" value="WH_DNA-bd_sf"/>
</dbReference>
<evidence type="ECO:0000313" key="7">
    <source>
        <dbReference type="Proteomes" id="UP001165393"/>
    </source>
</evidence>
<dbReference type="GO" id="GO:0003700">
    <property type="term" value="F:DNA-binding transcription factor activity"/>
    <property type="evidence" value="ECO:0007669"/>
    <property type="project" value="InterPro"/>
</dbReference>
<evidence type="ECO:0000259" key="5">
    <source>
        <dbReference type="PROSITE" id="PS50931"/>
    </source>
</evidence>
<dbReference type="InterPro" id="IPR058163">
    <property type="entry name" value="LysR-type_TF_proteobact-type"/>
</dbReference>
<keyword evidence="2" id="KW-0805">Transcription regulation</keyword>
<organism evidence="6 7">
    <name type="scientific">Echinimonas agarilytica</name>
    <dbReference type="NCBI Taxonomy" id="1215918"/>
    <lineage>
        <taxon>Bacteria</taxon>
        <taxon>Pseudomonadati</taxon>
        <taxon>Pseudomonadota</taxon>
        <taxon>Gammaproteobacteria</taxon>
        <taxon>Alteromonadales</taxon>
        <taxon>Echinimonadaceae</taxon>
        <taxon>Echinimonas</taxon>
    </lineage>
</organism>
<dbReference type="SUPFAM" id="SSF46785">
    <property type="entry name" value="Winged helix' DNA-binding domain"/>
    <property type="match status" value="1"/>
</dbReference>
<dbReference type="Pfam" id="PF03466">
    <property type="entry name" value="LysR_substrate"/>
    <property type="match status" value="1"/>
</dbReference>
<dbReference type="InterPro" id="IPR005119">
    <property type="entry name" value="LysR_subst-bd"/>
</dbReference>
<comment type="caution">
    <text evidence="6">The sequence shown here is derived from an EMBL/GenBank/DDBJ whole genome shotgun (WGS) entry which is preliminary data.</text>
</comment>
<keyword evidence="4" id="KW-0804">Transcription</keyword>
<dbReference type="SUPFAM" id="SSF53850">
    <property type="entry name" value="Periplasmic binding protein-like II"/>
    <property type="match status" value="1"/>
</dbReference>
<sequence>MNQFNINGISEFIVVAEVKSFTEAAERLSISRPRVSQIIARLEQTMGVRLIERTTRSMQLTDAGERFYQHASRAIEMLHQAQLLAVESSQHLSGRLRINSVGGKFGEELLAPLILQFSELHPHIDVHLDFASHHVDIIAEQYDLAIRMGMLGDSSLVARPLAHVNSYLCASPSYIEQHGTIDHPKQLNQHQVIHGSVVRWAFNGPNQQRAEITVKGKFICPNGHVQRAAALSGKGVARLPGYYVETDIRKGRLVNVLEHWHSAKLPINIVYPKPKFRQLKVQRLIEFLIQQQHRLGI</sequence>
<dbReference type="PROSITE" id="PS50931">
    <property type="entry name" value="HTH_LYSR"/>
    <property type="match status" value="1"/>
</dbReference>
<dbReference type="RefSeq" id="WP_251260955.1">
    <property type="nucleotide sequence ID" value="NZ_JAMQGP010000003.1"/>
</dbReference>
<dbReference type="EMBL" id="JAMQGP010000003">
    <property type="protein sequence ID" value="MCM2679509.1"/>
    <property type="molecule type" value="Genomic_DNA"/>
</dbReference>
<evidence type="ECO:0000256" key="4">
    <source>
        <dbReference type="ARBA" id="ARBA00023163"/>
    </source>
</evidence>
<accession>A0AA42B753</accession>
<dbReference type="PANTHER" id="PTHR30537:SF5">
    <property type="entry name" value="HTH-TYPE TRANSCRIPTIONAL ACTIVATOR TTDR-RELATED"/>
    <property type="match status" value="1"/>
</dbReference>
<comment type="similarity">
    <text evidence="1">Belongs to the LysR transcriptional regulatory family.</text>
</comment>